<evidence type="ECO:0000313" key="14">
    <source>
        <dbReference type="EMBL" id="RUO64867.1"/>
    </source>
</evidence>
<dbReference type="InterPro" id="IPR006664">
    <property type="entry name" value="OMP_bac"/>
</dbReference>
<dbReference type="GO" id="GO:0046930">
    <property type="term" value="C:pore complex"/>
    <property type="evidence" value="ECO:0007669"/>
    <property type="project" value="UniProtKB-KW"/>
</dbReference>
<dbReference type="Proteomes" id="UP000288058">
    <property type="component" value="Unassembled WGS sequence"/>
</dbReference>
<keyword evidence="6" id="KW-0406">Ion transport</keyword>
<comment type="caution">
    <text evidence="14">The sequence shown here is derived from an EMBL/GenBank/DDBJ whole genome shotgun (WGS) entry which is preliminary data.</text>
</comment>
<dbReference type="EMBL" id="PIQC01000009">
    <property type="protein sequence ID" value="RUO64867.1"/>
    <property type="molecule type" value="Genomic_DNA"/>
</dbReference>
<keyword evidence="2" id="KW-0813">Transport</keyword>
<evidence type="ECO:0000256" key="6">
    <source>
        <dbReference type="ARBA" id="ARBA00023065"/>
    </source>
</evidence>
<evidence type="ECO:0000256" key="1">
    <source>
        <dbReference type="ARBA" id="ARBA00004571"/>
    </source>
</evidence>
<evidence type="ECO:0000256" key="7">
    <source>
        <dbReference type="ARBA" id="ARBA00023114"/>
    </source>
</evidence>
<evidence type="ECO:0000256" key="4">
    <source>
        <dbReference type="ARBA" id="ARBA00022692"/>
    </source>
</evidence>
<accession>A0A432YT93</accession>
<keyword evidence="5 12" id="KW-0732">Signal</keyword>
<keyword evidence="9" id="KW-0998">Cell outer membrane</keyword>
<feature type="compositionally biased region" description="Basic and acidic residues" evidence="11">
    <location>
        <begin position="323"/>
        <end position="351"/>
    </location>
</feature>
<feature type="signal peptide" evidence="12">
    <location>
        <begin position="1"/>
        <end position="22"/>
    </location>
</feature>
<evidence type="ECO:0000256" key="2">
    <source>
        <dbReference type="ARBA" id="ARBA00022448"/>
    </source>
</evidence>
<gene>
    <name evidence="14" type="ORF">CWI78_11890</name>
</gene>
<keyword evidence="15" id="KW-1185">Reference proteome</keyword>
<dbReference type="PROSITE" id="PS51123">
    <property type="entry name" value="OMPA_2"/>
    <property type="match status" value="1"/>
</dbReference>
<dbReference type="GO" id="GO:0015288">
    <property type="term" value="F:porin activity"/>
    <property type="evidence" value="ECO:0007669"/>
    <property type="project" value="UniProtKB-KW"/>
</dbReference>
<dbReference type="InterPro" id="IPR011250">
    <property type="entry name" value="OMP/PagP_B-barrel"/>
</dbReference>
<dbReference type="PANTHER" id="PTHR30329">
    <property type="entry name" value="STATOR ELEMENT OF FLAGELLAR MOTOR COMPLEX"/>
    <property type="match status" value="1"/>
</dbReference>
<dbReference type="PRINTS" id="PR01021">
    <property type="entry name" value="OMPADOMAIN"/>
</dbReference>
<feature type="region of interest" description="Disordered" evidence="11">
    <location>
        <begin position="180"/>
        <end position="227"/>
    </location>
</feature>
<dbReference type="InterPro" id="IPR036737">
    <property type="entry name" value="OmpA-like_sf"/>
</dbReference>
<evidence type="ECO:0000256" key="11">
    <source>
        <dbReference type="SAM" id="MobiDB-lite"/>
    </source>
</evidence>
<dbReference type="Pfam" id="PF00691">
    <property type="entry name" value="OmpA"/>
    <property type="match status" value="1"/>
</dbReference>
<dbReference type="GO" id="GO:0009279">
    <property type="term" value="C:cell outer membrane"/>
    <property type="evidence" value="ECO:0007669"/>
    <property type="project" value="UniProtKB-SubCell"/>
</dbReference>
<dbReference type="SUPFAM" id="SSF56925">
    <property type="entry name" value="OMPA-like"/>
    <property type="match status" value="1"/>
</dbReference>
<dbReference type="InterPro" id="IPR027385">
    <property type="entry name" value="Beta-barrel_OMP"/>
</dbReference>
<evidence type="ECO:0000313" key="15">
    <source>
        <dbReference type="Proteomes" id="UP000288058"/>
    </source>
</evidence>
<keyword evidence="8 10" id="KW-0472">Membrane</keyword>
<reference evidence="15" key="1">
    <citation type="journal article" date="2018" name="Front. Microbiol.">
        <title>Genome-Based Analysis Reveals the Taxonomy and Diversity of the Family Idiomarinaceae.</title>
        <authorList>
            <person name="Liu Y."/>
            <person name="Lai Q."/>
            <person name="Shao Z."/>
        </authorList>
    </citation>
    <scope>NUCLEOTIDE SEQUENCE [LARGE SCALE GENOMIC DNA]</scope>
    <source>
        <strain evidence="15">R22</strain>
    </source>
</reference>
<keyword evidence="3" id="KW-1134">Transmembrane beta strand</keyword>
<keyword evidence="4" id="KW-0812">Transmembrane</keyword>
<dbReference type="Pfam" id="PF13505">
    <property type="entry name" value="OMP_b-brl"/>
    <property type="match status" value="1"/>
</dbReference>
<feature type="compositionally biased region" description="Pro residues" evidence="11">
    <location>
        <begin position="192"/>
        <end position="204"/>
    </location>
</feature>
<evidence type="ECO:0000256" key="8">
    <source>
        <dbReference type="ARBA" id="ARBA00023136"/>
    </source>
</evidence>
<evidence type="ECO:0000256" key="10">
    <source>
        <dbReference type="PROSITE-ProRule" id="PRU00473"/>
    </source>
</evidence>
<evidence type="ECO:0000259" key="13">
    <source>
        <dbReference type="PROSITE" id="PS51123"/>
    </source>
</evidence>
<dbReference type="InterPro" id="IPR050330">
    <property type="entry name" value="Bact_OuterMem_StrucFunc"/>
</dbReference>
<sequence>MKTLNLITLSLLTAGLTSPVFAQQTEVEQNDFYLGARLGVFSADSDRVAVKNGQVFSVKDGLETTTSGIEAGMMFTEAWEARIYYDYMDAELDGPGGGISGDSYGVDALYHFTNSFYAGVGVNNTEIGDVTDIAARLTLGHRNFINDNLAWRVEGGVQQGWEEDYTEMFANIGLQWFFGGRDTSPEPRTRPEPQPAPQPEPQPEPKQVDSDGDGVVDSKDQCANTPKNYSVDENGCILYENETITEELLVEFDLNSSNIRSGERSDIQDMAEFMKEHPQLDITIHGHTDSTGEAEYNQWLSERRAEAVANALVEKHGIARNRVDFKGHGESQPKVRENSAADRQDNRRIEATLKVVNRVPKTR</sequence>
<name>A0A432YT93_9GAMM</name>
<dbReference type="CDD" id="cd07185">
    <property type="entry name" value="OmpA_C-like"/>
    <property type="match status" value="1"/>
</dbReference>
<organism evidence="14 15">
    <name type="scientific">Idiomarina ramblicola</name>
    <dbReference type="NCBI Taxonomy" id="263724"/>
    <lineage>
        <taxon>Bacteria</taxon>
        <taxon>Pseudomonadati</taxon>
        <taxon>Pseudomonadota</taxon>
        <taxon>Gammaproteobacteria</taxon>
        <taxon>Alteromonadales</taxon>
        <taxon>Idiomarinaceae</taxon>
        <taxon>Idiomarina</taxon>
    </lineage>
</organism>
<evidence type="ECO:0000256" key="9">
    <source>
        <dbReference type="ARBA" id="ARBA00023237"/>
    </source>
</evidence>
<comment type="subcellular location">
    <subcellularLocation>
        <location evidence="1">Cell outer membrane</location>
        <topology evidence="1">Multi-pass membrane protein</topology>
    </subcellularLocation>
</comment>
<evidence type="ECO:0000256" key="3">
    <source>
        <dbReference type="ARBA" id="ARBA00022452"/>
    </source>
</evidence>
<dbReference type="Gene3D" id="3.30.1330.60">
    <property type="entry name" value="OmpA-like domain"/>
    <property type="match status" value="1"/>
</dbReference>
<proteinExistence type="predicted"/>
<dbReference type="Gene3D" id="2.40.160.20">
    <property type="match status" value="1"/>
</dbReference>
<dbReference type="RefSeq" id="WP_126783014.1">
    <property type="nucleotide sequence ID" value="NZ_PIQC01000009.1"/>
</dbReference>
<protein>
    <submittedName>
        <fullName evidence="14">OprF</fullName>
    </submittedName>
</protein>
<dbReference type="GO" id="GO:0006811">
    <property type="term" value="P:monoatomic ion transport"/>
    <property type="evidence" value="ECO:0007669"/>
    <property type="project" value="UniProtKB-KW"/>
</dbReference>
<dbReference type="SUPFAM" id="SSF103088">
    <property type="entry name" value="OmpA-like"/>
    <property type="match status" value="1"/>
</dbReference>
<dbReference type="InterPro" id="IPR006665">
    <property type="entry name" value="OmpA-like"/>
</dbReference>
<feature type="domain" description="OmpA-like" evidence="13">
    <location>
        <begin position="239"/>
        <end position="357"/>
    </location>
</feature>
<keyword evidence="7" id="KW-0626">Porin</keyword>
<evidence type="ECO:0000256" key="12">
    <source>
        <dbReference type="SAM" id="SignalP"/>
    </source>
</evidence>
<evidence type="ECO:0000256" key="5">
    <source>
        <dbReference type="ARBA" id="ARBA00022729"/>
    </source>
</evidence>
<feature type="region of interest" description="Disordered" evidence="11">
    <location>
        <begin position="323"/>
        <end position="363"/>
    </location>
</feature>
<dbReference type="OrthoDB" id="9805832at2"/>
<dbReference type="PANTHER" id="PTHR30329:SF21">
    <property type="entry name" value="LIPOPROTEIN YIAD-RELATED"/>
    <property type="match status" value="1"/>
</dbReference>
<dbReference type="AlphaFoldDB" id="A0A432YT93"/>
<feature type="chain" id="PRO_5019570586" evidence="12">
    <location>
        <begin position="23"/>
        <end position="363"/>
    </location>
</feature>